<proteinExistence type="predicted"/>
<evidence type="ECO:0000256" key="1">
    <source>
        <dbReference type="SAM" id="MobiDB-lite"/>
    </source>
</evidence>
<sequence length="86" mass="9273">MRDEQMWQWSPLGSWPSTRQDQAVVGRGPVKSAVAGRGSAESVVSERGLLKADVSSRVTGGRGRVKIGATGSKNIFFHFVLSQNTN</sequence>
<keyword evidence="3" id="KW-1185">Reference proteome</keyword>
<accession>A0A6A2YCY2</accession>
<comment type="caution">
    <text evidence="2">The sequence shown here is derived from an EMBL/GenBank/DDBJ whole genome shotgun (WGS) entry which is preliminary data.</text>
</comment>
<gene>
    <name evidence="2" type="ORF">F3Y22_tig00111993pilonHSYRG00122</name>
</gene>
<protein>
    <submittedName>
        <fullName evidence="2">Uncharacterized protein</fullName>
    </submittedName>
</protein>
<dbReference type="EMBL" id="VEPZ02001481">
    <property type="protein sequence ID" value="KAE8671137.1"/>
    <property type="molecule type" value="Genomic_DNA"/>
</dbReference>
<evidence type="ECO:0000313" key="2">
    <source>
        <dbReference type="EMBL" id="KAE8671137.1"/>
    </source>
</evidence>
<organism evidence="2 3">
    <name type="scientific">Hibiscus syriacus</name>
    <name type="common">Rose of Sharon</name>
    <dbReference type="NCBI Taxonomy" id="106335"/>
    <lineage>
        <taxon>Eukaryota</taxon>
        <taxon>Viridiplantae</taxon>
        <taxon>Streptophyta</taxon>
        <taxon>Embryophyta</taxon>
        <taxon>Tracheophyta</taxon>
        <taxon>Spermatophyta</taxon>
        <taxon>Magnoliopsida</taxon>
        <taxon>eudicotyledons</taxon>
        <taxon>Gunneridae</taxon>
        <taxon>Pentapetalae</taxon>
        <taxon>rosids</taxon>
        <taxon>malvids</taxon>
        <taxon>Malvales</taxon>
        <taxon>Malvaceae</taxon>
        <taxon>Malvoideae</taxon>
        <taxon>Hibiscus</taxon>
    </lineage>
</organism>
<dbReference type="Proteomes" id="UP000436088">
    <property type="component" value="Unassembled WGS sequence"/>
</dbReference>
<dbReference type="AlphaFoldDB" id="A0A6A2YCY2"/>
<feature type="region of interest" description="Disordered" evidence="1">
    <location>
        <begin position="1"/>
        <end position="23"/>
    </location>
</feature>
<name>A0A6A2YCY2_HIBSY</name>
<reference evidence="2" key="1">
    <citation type="submission" date="2019-09" db="EMBL/GenBank/DDBJ databases">
        <title>Draft genome information of white flower Hibiscus syriacus.</title>
        <authorList>
            <person name="Kim Y.-M."/>
        </authorList>
    </citation>
    <scope>NUCLEOTIDE SEQUENCE [LARGE SCALE GENOMIC DNA]</scope>
    <source>
        <strain evidence="2">YM2019G1</strain>
    </source>
</reference>
<evidence type="ECO:0000313" key="3">
    <source>
        <dbReference type="Proteomes" id="UP000436088"/>
    </source>
</evidence>